<feature type="site" description="Important for catalytic activity" evidence="6">
    <location>
        <position position="253"/>
    </location>
</feature>
<evidence type="ECO:0000256" key="3">
    <source>
        <dbReference type="ARBA" id="ARBA00022801"/>
    </source>
</evidence>
<evidence type="ECO:0000256" key="1">
    <source>
        <dbReference type="ARBA" id="ARBA00022490"/>
    </source>
</evidence>
<keyword evidence="4 6" id="KW-0862">Zinc</keyword>
<feature type="binding site" evidence="6">
    <location>
        <position position="311"/>
    </location>
    <ligand>
        <name>substrate</name>
    </ligand>
</feature>
<sequence length="369" mass="39788">MFRRWAGNLPGHYPDRMENIAGGTAAPGTEADESEGGAPARVLPVAELHLHIEGTLQPELIFALAERNGITLPYSGLEELREKYEFTDLQSFLDLYYANMAVLQTEEDFAAMTHAYLERAAAAGVRHAEIMMDPQAHLSRGISLETCVNGVASVLATSQEDFGISTMLIAAFLRDLPEDSALEVLDGLLAMEAPIGAIGLDSAEVGNPPAKFERLYAKAREAGLRLTAHAGEEGPASYIIEALDVLGVERIDHGIRCMDDPDLVERLVAARTPLTVCPLSNVRLRAVDTLADHPLPAMLAAGLNVSVNSDDPAYFGGYVDDNFAQLKAVFDLSDFDKARLAANSIHSSFASEERKAELLEELNSGEVAP</sequence>
<dbReference type="InterPro" id="IPR032466">
    <property type="entry name" value="Metal_Hydrolase"/>
</dbReference>
<dbReference type="PROSITE" id="PS00485">
    <property type="entry name" value="A_DEAMINASE"/>
    <property type="match status" value="1"/>
</dbReference>
<keyword evidence="2 6" id="KW-0479">Metal-binding</keyword>
<comment type="cofactor">
    <cofactor evidence="6">
        <name>Zn(2+)</name>
        <dbReference type="ChEBI" id="CHEBI:29105"/>
    </cofactor>
    <text evidence="6">Binds 1 zinc ion per subunit.</text>
</comment>
<dbReference type="EC" id="3.5.4.2" evidence="6"/>
<evidence type="ECO:0000256" key="6">
    <source>
        <dbReference type="HAMAP-Rule" id="MF_01962"/>
    </source>
</evidence>
<dbReference type="PANTHER" id="PTHR43114">
    <property type="entry name" value="ADENINE DEAMINASE"/>
    <property type="match status" value="1"/>
</dbReference>
<dbReference type="EMBL" id="AOFD01000008">
    <property type="protein sequence ID" value="ELT45450.1"/>
    <property type="molecule type" value="Genomic_DNA"/>
</dbReference>
<dbReference type="AlphaFoldDB" id="L8TUI7"/>
<dbReference type="GO" id="GO:0008270">
    <property type="term" value="F:zinc ion binding"/>
    <property type="evidence" value="ECO:0007669"/>
    <property type="project" value="UniProtKB-UniRule"/>
</dbReference>
<comment type="function">
    <text evidence="6">Catalyzes the hydrolytic deamination of adenine to hypoxanthine. Plays an important role in the purine salvage pathway and in nitrogen catabolism.</text>
</comment>
<comment type="similarity">
    <text evidence="6">Belongs to the metallo-dependent hydrolases superfamily. Adenosine and AMP deaminases family. Adenine deaminase type 2 subfamily.</text>
</comment>
<dbReference type="NCBIfam" id="TIGR01430">
    <property type="entry name" value="aden_deam"/>
    <property type="match status" value="1"/>
</dbReference>
<protein>
    <recommendedName>
        <fullName evidence="6">Adenine deaminase</fullName>
        <shortName evidence="6">ADE</shortName>
        <ecNumber evidence="6">3.5.4.2</ecNumber>
    </recommendedName>
    <alternativeName>
        <fullName evidence="6">Adenine aminohydrolase</fullName>
        <shortName evidence="6">AAH</shortName>
    </alternativeName>
</protein>
<comment type="caution">
    <text evidence="9">The sequence shown here is derived from an EMBL/GenBank/DDBJ whole genome shotgun (WGS) entry which is preliminary data.</text>
</comment>
<dbReference type="GO" id="GO:0006146">
    <property type="term" value="P:adenine catabolic process"/>
    <property type="evidence" value="ECO:0007669"/>
    <property type="project" value="UniProtKB-UniRule"/>
</dbReference>
<evidence type="ECO:0000256" key="2">
    <source>
        <dbReference type="ARBA" id="ARBA00022723"/>
    </source>
</evidence>
<dbReference type="InterPro" id="IPR028892">
    <property type="entry name" value="ADE"/>
</dbReference>
<feature type="binding site" evidence="6">
    <location>
        <position position="51"/>
    </location>
    <ligand>
        <name>Zn(2+)</name>
        <dbReference type="ChEBI" id="CHEBI:29105"/>
        <note>catalytic</note>
    </ligand>
</feature>
<feature type="region of interest" description="Disordered" evidence="7">
    <location>
        <begin position="16"/>
        <end position="37"/>
    </location>
</feature>
<dbReference type="InterPro" id="IPR006330">
    <property type="entry name" value="Ado/ade_deaminase"/>
</dbReference>
<evidence type="ECO:0000313" key="9">
    <source>
        <dbReference type="EMBL" id="ELT45450.1"/>
    </source>
</evidence>
<dbReference type="Gene3D" id="3.20.20.140">
    <property type="entry name" value="Metal-dependent hydrolases"/>
    <property type="match status" value="1"/>
</dbReference>
<evidence type="ECO:0000256" key="7">
    <source>
        <dbReference type="SAM" id="MobiDB-lite"/>
    </source>
</evidence>
<dbReference type="SUPFAM" id="SSF51556">
    <property type="entry name" value="Metallo-dependent hydrolases"/>
    <property type="match status" value="1"/>
</dbReference>
<evidence type="ECO:0000256" key="5">
    <source>
        <dbReference type="ARBA" id="ARBA00023080"/>
    </source>
</evidence>
<evidence type="ECO:0000259" key="8">
    <source>
        <dbReference type="Pfam" id="PF00962"/>
    </source>
</evidence>
<dbReference type="GO" id="GO:0043103">
    <property type="term" value="P:hypoxanthine salvage"/>
    <property type="evidence" value="ECO:0007669"/>
    <property type="project" value="UniProtKB-UniRule"/>
</dbReference>
<keyword evidence="5 6" id="KW-0546">Nucleotide metabolism</keyword>
<keyword evidence="3 6" id="KW-0378">Hydrolase</keyword>
<evidence type="ECO:0000313" key="10">
    <source>
        <dbReference type="Proteomes" id="UP000011189"/>
    </source>
</evidence>
<dbReference type="InterPro" id="IPR006650">
    <property type="entry name" value="A/AMP_deam_AS"/>
</dbReference>
<dbReference type="NCBIfam" id="NF006850">
    <property type="entry name" value="PRK09358.1-6"/>
    <property type="match status" value="1"/>
</dbReference>
<feature type="binding site" evidence="6">
    <location>
        <position position="310"/>
    </location>
    <ligand>
        <name>Zn(2+)</name>
        <dbReference type="ChEBI" id="CHEBI:29105"/>
        <note>catalytic</note>
    </ligand>
</feature>
<proteinExistence type="inferred from homology"/>
<dbReference type="PATRIC" id="fig|683150.5.peg.1076"/>
<dbReference type="InterPro" id="IPR001365">
    <property type="entry name" value="A_deaminase_dom"/>
</dbReference>
<dbReference type="PANTHER" id="PTHR43114:SF6">
    <property type="entry name" value="ADENINE DEAMINASE"/>
    <property type="match status" value="1"/>
</dbReference>
<keyword evidence="10" id="KW-1185">Reference proteome</keyword>
<dbReference type="GO" id="GO:0009117">
    <property type="term" value="P:nucleotide metabolic process"/>
    <property type="evidence" value="ECO:0007669"/>
    <property type="project" value="UniProtKB-KW"/>
</dbReference>
<dbReference type="CDD" id="cd01320">
    <property type="entry name" value="ADA"/>
    <property type="match status" value="1"/>
</dbReference>
<reference evidence="10" key="1">
    <citation type="journal article" date="2013" name="Genome Announc.">
        <title>Draft Genome Sequence of the 2-Chloro-4-Nitrophenol-Degrading Bacterium Arthrobacter sp. Strain SJCon.</title>
        <authorList>
            <person name="Vikram S."/>
            <person name="Kumar S."/>
            <person name="Vaidya B."/>
            <person name="Pinnaka A.K."/>
            <person name="Raghava G.P."/>
        </authorList>
    </citation>
    <scope>NUCLEOTIDE SEQUENCE [LARGE SCALE GENOMIC DNA]</scope>
    <source>
        <strain evidence="10">SJCon</strain>
    </source>
</reference>
<gene>
    <name evidence="9" type="ORF">G205_05361</name>
</gene>
<feature type="binding site" evidence="6">
    <location>
        <position position="229"/>
    </location>
    <ligand>
        <name>Zn(2+)</name>
        <dbReference type="ChEBI" id="CHEBI:29105"/>
        <note>catalytic</note>
    </ligand>
</feature>
<accession>L8TUI7</accession>
<organism evidence="9 10">
    <name type="scientific">Arthrobacter nitrophenolicus</name>
    <dbReference type="NCBI Taxonomy" id="683150"/>
    <lineage>
        <taxon>Bacteria</taxon>
        <taxon>Bacillati</taxon>
        <taxon>Actinomycetota</taxon>
        <taxon>Actinomycetes</taxon>
        <taxon>Micrococcales</taxon>
        <taxon>Micrococcaceae</taxon>
        <taxon>Arthrobacter</taxon>
    </lineage>
</organism>
<dbReference type="GO" id="GO:0005829">
    <property type="term" value="C:cytosol"/>
    <property type="evidence" value="ECO:0007669"/>
    <property type="project" value="TreeGrafter"/>
</dbReference>
<dbReference type="Pfam" id="PF00962">
    <property type="entry name" value="A_deaminase"/>
    <property type="match status" value="1"/>
</dbReference>
<dbReference type="Proteomes" id="UP000011189">
    <property type="component" value="Unassembled WGS sequence"/>
</dbReference>
<name>L8TUI7_9MICC</name>
<feature type="binding site" evidence="6">
    <location>
        <position position="49"/>
    </location>
    <ligand>
        <name>Zn(2+)</name>
        <dbReference type="ChEBI" id="CHEBI:29105"/>
        <note>catalytic</note>
    </ligand>
</feature>
<dbReference type="GO" id="GO:0009168">
    <property type="term" value="P:purine ribonucleoside monophosphate biosynthetic process"/>
    <property type="evidence" value="ECO:0007669"/>
    <property type="project" value="InterPro"/>
</dbReference>
<feature type="domain" description="Adenosine deaminase" evidence="8">
    <location>
        <begin position="44"/>
        <end position="363"/>
    </location>
</feature>
<dbReference type="GO" id="GO:0000034">
    <property type="term" value="F:adenine deaminase activity"/>
    <property type="evidence" value="ECO:0007669"/>
    <property type="project" value="UniProtKB-UniRule"/>
</dbReference>
<dbReference type="HAMAP" id="MF_01962">
    <property type="entry name" value="Adenine_deaminase"/>
    <property type="match status" value="1"/>
</dbReference>
<keyword evidence="1" id="KW-0963">Cytoplasm</keyword>
<comment type="catalytic activity">
    <reaction evidence="6">
        <text>adenine + H2O + H(+) = hypoxanthine + NH4(+)</text>
        <dbReference type="Rhea" id="RHEA:23688"/>
        <dbReference type="ChEBI" id="CHEBI:15377"/>
        <dbReference type="ChEBI" id="CHEBI:15378"/>
        <dbReference type="ChEBI" id="CHEBI:16708"/>
        <dbReference type="ChEBI" id="CHEBI:17368"/>
        <dbReference type="ChEBI" id="CHEBI:28938"/>
        <dbReference type="EC" id="3.5.4.2"/>
    </reaction>
</comment>
<feature type="active site" description="Proton donor" evidence="6">
    <location>
        <position position="232"/>
    </location>
</feature>
<evidence type="ECO:0000256" key="4">
    <source>
        <dbReference type="ARBA" id="ARBA00022833"/>
    </source>
</evidence>